<name>A0ABP4XGY0_9ACTN</name>
<dbReference type="EMBL" id="BAAALS010000058">
    <property type="protein sequence ID" value="GAA1777909.1"/>
    <property type="molecule type" value="Genomic_DNA"/>
</dbReference>
<organism evidence="1 2">
    <name type="scientific">Luedemannella helvata</name>
    <dbReference type="NCBI Taxonomy" id="349315"/>
    <lineage>
        <taxon>Bacteria</taxon>
        <taxon>Bacillati</taxon>
        <taxon>Actinomycetota</taxon>
        <taxon>Actinomycetes</taxon>
        <taxon>Micromonosporales</taxon>
        <taxon>Micromonosporaceae</taxon>
        <taxon>Luedemannella</taxon>
    </lineage>
</organism>
<gene>
    <name evidence="1" type="ORF">GCM10009681_56260</name>
</gene>
<dbReference type="Proteomes" id="UP001500655">
    <property type="component" value="Unassembled WGS sequence"/>
</dbReference>
<evidence type="ECO:0000313" key="1">
    <source>
        <dbReference type="EMBL" id="GAA1777909.1"/>
    </source>
</evidence>
<comment type="caution">
    <text evidence="1">The sequence shown here is derived from an EMBL/GenBank/DDBJ whole genome shotgun (WGS) entry which is preliminary data.</text>
</comment>
<evidence type="ECO:0000313" key="2">
    <source>
        <dbReference type="Proteomes" id="UP001500655"/>
    </source>
</evidence>
<protein>
    <submittedName>
        <fullName evidence="1">Uncharacterized protein</fullName>
    </submittedName>
</protein>
<dbReference type="RefSeq" id="WP_344088729.1">
    <property type="nucleotide sequence ID" value="NZ_BAAALS010000058.1"/>
</dbReference>
<proteinExistence type="predicted"/>
<sequence length="57" mass="6318">MNTAAELAALREALTDLATWANATLNREYTDRQYIAEHLRDAVEALANGDEIPSPPY</sequence>
<keyword evidence="2" id="KW-1185">Reference proteome</keyword>
<reference evidence="2" key="1">
    <citation type="journal article" date="2019" name="Int. J. Syst. Evol. Microbiol.">
        <title>The Global Catalogue of Microorganisms (GCM) 10K type strain sequencing project: providing services to taxonomists for standard genome sequencing and annotation.</title>
        <authorList>
            <consortium name="The Broad Institute Genomics Platform"/>
            <consortium name="The Broad Institute Genome Sequencing Center for Infectious Disease"/>
            <person name="Wu L."/>
            <person name="Ma J."/>
        </authorList>
    </citation>
    <scope>NUCLEOTIDE SEQUENCE [LARGE SCALE GENOMIC DNA]</scope>
    <source>
        <strain evidence="2">JCM 13249</strain>
    </source>
</reference>
<accession>A0ABP4XGY0</accession>